<organism evidence="4 5">
    <name type="scientific">Feifania hominis</name>
    <dbReference type="NCBI Taxonomy" id="2763660"/>
    <lineage>
        <taxon>Bacteria</taxon>
        <taxon>Bacillati</taxon>
        <taxon>Bacillota</taxon>
        <taxon>Clostridia</taxon>
        <taxon>Eubacteriales</taxon>
        <taxon>Feifaniaceae</taxon>
        <taxon>Feifania</taxon>
    </lineage>
</organism>
<evidence type="ECO:0000313" key="5">
    <source>
        <dbReference type="Proteomes" id="UP000620366"/>
    </source>
</evidence>
<keyword evidence="1" id="KW-0808">Transferase</keyword>
<gene>
    <name evidence="4" type="ORF">H8695_06875</name>
</gene>
<dbReference type="Proteomes" id="UP000620366">
    <property type="component" value="Unassembled WGS sequence"/>
</dbReference>
<dbReference type="InterPro" id="IPR011611">
    <property type="entry name" value="PfkB_dom"/>
</dbReference>
<dbReference type="Pfam" id="PF00294">
    <property type="entry name" value="PfkB"/>
    <property type="match status" value="1"/>
</dbReference>
<dbReference type="GO" id="GO:0016301">
    <property type="term" value="F:kinase activity"/>
    <property type="evidence" value="ECO:0007669"/>
    <property type="project" value="UniProtKB-KW"/>
</dbReference>
<keyword evidence="2 4" id="KW-0418">Kinase</keyword>
<dbReference type="RefSeq" id="WP_249300234.1">
    <property type="nucleotide sequence ID" value="NZ_JACRSP010000002.1"/>
</dbReference>
<dbReference type="PANTHER" id="PTHR10584">
    <property type="entry name" value="SUGAR KINASE"/>
    <property type="match status" value="1"/>
</dbReference>
<evidence type="ECO:0000313" key="4">
    <source>
        <dbReference type="EMBL" id="MBC8536414.1"/>
    </source>
</evidence>
<proteinExistence type="predicted"/>
<comment type="caution">
    <text evidence="4">The sequence shown here is derived from an EMBL/GenBank/DDBJ whole genome shotgun (WGS) entry which is preliminary data.</text>
</comment>
<dbReference type="SUPFAM" id="SSF53613">
    <property type="entry name" value="Ribokinase-like"/>
    <property type="match status" value="1"/>
</dbReference>
<dbReference type="Gene3D" id="3.40.1190.20">
    <property type="match status" value="1"/>
</dbReference>
<dbReference type="InterPro" id="IPR002173">
    <property type="entry name" value="Carboh/pur_kinase_PfkB_CS"/>
</dbReference>
<sequence>MTFDILCAGLATYDTLLSPIPEDIMQKDGAIAQEVRTGSGGDAVNTAISLAKLGIRVCVCGCVGDDSFADIIQSDLERAGACADGLVREPGLFTNAPVVLVSPTGERHIIRTAKGGNRFFNSGHIARRLLENTRHLHIASVNMLPGLDGEPLAELFRTAHELGIGTSMDASFDREGLWLKRIEPALRHCDIFIPSYQEATHYAGSEDLEEITRTFSKYGLKYFGVKLGADGVFVTDFERRHFLPSFFRGKPVDTTGAGDAFFAGFLAGYLRDMDLPLCAALGSAQAASVMRAVGANRSAGSWEDAVSCLRENGYDLPRRDTADETGKLQ</sequence>
<evidence type="ECO:0000256" key="1">
    <source>
        <dbReference type="ARBA" id="ARBA00022679"/>
    </source>
</evidence>
<evidence type="ECO:0000259" key="3">
    <source>
        <dbReference type="Pfam" id="PF00294"/>
    </source>
</evidence>
<dbReference type="PANTHER" id="PTHR10584:SF166">
    <property type="entry name" value="RIBOKINASE"/>
    <property type="match status" value="1"/>
</dbReference>
<keyword evidence="5" id="KW-1185">Reference proteome</keyword>
<dbReference type="EMBL" id="JACRSP010000002">
    <property type="protein sequence ID" value="MBC8536414.1"/>
    <property type="molecule type" value="Genomic_DNA"/>
</dbReference>
<evidence type="ECO:0000256" key="2">
    <source>
        <dbReference type="ARBA" id="ARBA00022777"/>
    </source>
</evidence>
<accession>A0A926DFM6</accession>
<dbReference type="PROSITE" id="PS00584">
    <property type="entry name" value="PFKB_KINASES_2"/>
    <property type="match status" value="1"/>
</dbReference>
<dbReference type="AlphaFoldDB" id="A0A926DFM6"/>
<reference evidence="4" key="1">
    <citation type="submission" date="2020-08" db="EMBL/GenBank/DDBJ databases">
        <title>Genome public.</title>
        <authorList>
            <person name="Liu C."/>
            <person name="Sun Q."/>
        </authorList>
    </citation>
    <scope>NUCLEOTIDE SEQUENCE</scope>
    <source>
        <strain evidence="4">BX7</strain>
    </source>
</reference>
<feature type="domain" description="Carbohydrate kinase PfkB" evidence="3">
    <location>
        <begin position="17"/>
        <end position="298"/>
    </location>
</feature>
<name>A0A926DFM6_9FIRM</name>
<protein>
    <submittedName>
        <fullName evidence="4">Carbohydrate kinase family protein</fullName>
    </submittedName>
</protein>
<dbReference type="PROSITE" id="PS00583">
    <property type="entry name" value="PFKB_KINASES_1"/>
    <property type="match status" value="1"/>
</dbReference>
<dbReference type="InterPro" id="IPR029056">
    <property type="entry name" value="Ribokinase-like"/>
</dbReference>